<dbReference type="Proteomes" id="UP001220456">
    <property type="component" value="Unassembled WGS sequence"/>
</dbReference>
<proteinExistence type="predicted"/>
<feature type="transmembrane region" description="Helical" evidence="2">
    <location>
        <begin position="175"/>
        <end position="196"/>
    </location>
</feature>
<dbReference type="NCBIfam" id="TIGR01167">
    <property type="entry name" value="LPXTG_anchor"/>
    <property type="match status" value="1"/>
</dbReference>
<comment type="caution">
    <text evidence="4">The sequence shown here is derived from an EMBL/GenBank/DDBJ whole genome shotgun (WGS) entry which is preliminary data.</text>
</comment>
<evidence type="ECO:0000313" key="4">
    <source>
        <dbReference type="EMBL" id="MDF9278724.1"/>
    </source>
</evidence>
<evidence type="ECO:0000256" key="3">
    <source>
        <dbReference type="SAM" id="SignalP"/>
    </source>
</evidence>
<feature type="signal peptide" evidence="3">
    <location>
        <begin position="1"/>
        <end position="24"/>
    </location>
</feature>
<keyword evidence="2" id="KW-0472">Membrane</keyword>
<keyword evidence="5" id="KW-1185">Reference proteome</keyword>
<accession>A0ABT6CXJ3</accession>
<sequence>MKKAIAAVAIAGSITFFGAGAAQAYTPDSAPGTVSDGTIVPGEAVVFSSSQGLFNAFEPIDIAVDFVAGEPAAAGAAGGAGRVGAALGGPILPMAIVLTDTVTADAEGNFSYSVTLKEEGTYTLTATGRESGVTVSSSVAVDAPEATVGGGTTGTPGSTSTTGGGLANTGIDSAMLLWGAAGVGALGLGAGSIFVARRRATAGA</sequence>
<keyword evidence="2" id="KW-1133">Transmembrane helix</keyword>
<keyword evidence="2" id="KW-0812">Transmembrane</keyword>
<name>A0ABT6CXJ3_9MICC</name>
<gene>
    <name evidence="4" type="ORF">P4U43_13100</name>
</gene>
<protein>
    <submittedName>
        <fullName evidence="4">LPXTG cell wall anchor domain-containing protein</fullName>
    </submittedName>
</protein>
<organism evidence="4 5">
    <name type="scientific">Arthrobacter vasquezii</name>
    <dbReference type="NCBI Taxonomy" id="2977629"/>
    <lineage>
        <taxon>Bacteria</taxon>
        <taxon>Bacillati</taxon>
        <taxon>Actinomycetota</taxon>
        <taxon>Actinomycetes</taxon>
        <taxon>Micrococcales</taxon>
        <taxon>Micrococcaceae</taxon>
        <taxon>Arthrobacter</taxon>
    </lineage>
</organism>
<evidence type="ECO:0000313" key="5">
    <source>
        <dbReference type="Proteomes" id="UP001220456"/>
    </source>
</evidence>
<feature type="chain" id="PRO_5046941422" evidence="3">
    <location>
        <begin position="25"/>
        <end position="204"/>
    </location>
</feature>
<reference evidence="4 5" key="1">
    <citation type="journal article" date="2023" name="Int. J. Syst. Evol. Microbiol.">
        <title>Arthrobacter vasquezii sp. nov., isolated from a soil sample from Union Glacier, Antarctica.</title>
        <authorList>
            <person name="Valenzuela-Ibaceta F."/>
            <person name="Carrasco V."/>
            <person name="Lagos-Moraga S."/>
            <person name="Dietz-Vargas C."/>
            <person name="Navarro C.A."/>
            <person name="Perez-Donoso J.M."/>
        </authorList>
    </citation>
    <scope>NUCLEOTIDE SEQUENCE [LARGE SCALE GENOMIC DNA]</scope>
    <source>
        <strain evidence="4 5">EH-1B-1</strain>
    </source>
</reference>
<keyword evidence="3" id="KW-0732">Signal</keyword>
<dbReference type="RefSeq" id="WP_277359128.1">
    <property type="nucleotide sequence ID" value="NZ_JAROKN010000040.1"/>
</dbReference>
<evidence type="ECO:0000256" key="1">
    <source>
        <dbReference type="SAM" id="MobiDB-lite"/>
    </source>
</evidence>
<dbReference type="EMBL" id="JAROKN010000040">
    <property type="protein sequence ID" value="MDF9278724.1"/>
    <property type="molecule type" value="Genomic_DNA"/>
</dbReference>
<feature type="region of interest" description="Disordered" evidence="1">
    <location>
        <begin position="144"/>
        <end position="164"/>
    </location>
</feature>
<evidence type="ECO:0000256" key="2">
    <source>
        <dbReference type="SAM" id="Phobius"/>
    </source>
</evidence>